<dbReference type="Gene3D" id="3.40.50.1820">
    <property type="entry name" value="alpha/beta hydrolase"/>
    <property type="match status" value="1"/>
</dbReference>
<dbReference type="EMBL" id="JARRAG010000002">
    <property type="protein sequence ID" value="MDG3006783.1"/>
    <property type="molecule type" value="Genomic_DNA"/>
</dbReference>
<evidence type="ECO:0000259" key="1">
    <source>
        <dbReference type="Pfam" id="PF00561"/>
    </source>
</evidence>
<sequence length="269" mass="30005">MIGRLKAPIILAHGLFGFSRIGLGPLTLTSYFRGIPQVFREAGNRVLTTRVHPIASIDFRAQRLGYRIDTYFPDEPVHVIGHSMGGLDARRLLAEPGWRDRILSLTTIGTPHLGSIIADFAKLRVGRIYRLLNAMGIDYRGFLDVTRQASRRFGRKYGLIDDLPCFSIAGEPAEADVAWPLRRLYEALREMEGANDGLVPAESARAFGKPLPSWPLDHLRQMNWLNHAKDETEALYVPAYYGRIIDELIALGFGADAPEPVRSAARTTP</sequence>
<dbReference type="Proteomes" id="UP001216907">
    <property type="component" value="Unassembled WGS sequence"/>
</dbReference>
<dbReference type="InterPro" id="IPR000073">
    <property type="entry name" value="AB_hydrolase_1"/>
</dbReference>
<comment type="caution">
    <text evidence="2">The sequence shown here is derived from an EMBL/GenBank/DDBJ whole genome shotgun (WGS) entry which is preliminary data.</text>
</comment>
<dbReference type="SUPFAM" id="SSF53474">
    <property type="entry name" value="alpha/beta-Hydrolases"/>
    <property type="match status" value="1"/>
</dbReference>
<dbReference type="InterPro" id="IPR029058">
    <property type="entry name" value="AB_hydrolase_fold"/>
</dbReference>
<evidence type="ECO:0000313" key="2">
    <source>
        <dbReference type="EMBL" id="MDG3006783.1"/>
    </source>
</evidence>
<protein>
    <recommendedName>
        <fullName evidence="1">AB hydrolase-1 domain-containing protein</fullName>
    </recommendedName>
</protein>
<organism evidence="2 3">
    <name type="scientific">Paludisphaera mucosa</name>
    <dbReference type="NCBI Taxonomy" id="3030827"/>
    <lineage>
        <taxon>Bacteria</taxon>
        <taxon>Pseudomonadati</taxon>
        <taxon>Planctomycetota</taxon>
        <taxon>Planctomycetia</taxon>
        <taxon>Isosphaerales</taxon>
        <taxon>Isosphaeraceae</taxon>
        <taxon>Paludisphaera</taxon>
    </lineage>
</organism>
<dbReference type="Pfam" id="PF00561">
    <property type="entry name" value="Abhydrolase_1"/>
    <property type="match status" value="1"/>
</dbReference>
<proteinExistence type="predicted"/>
<keyword evidence="3" id="KW-1185">Reference proteome</keyword>
<reference evidence="2 3" key="1">
    <citation type="submission" date="2023-03" db="EMBL/GenBank/DDBJ databases">
        <title>Paludisphaera mucosa sp. nov. a novel planctomycete from northern fen.</title>
        <authorList>
            <person name="Ivanova A."/>
        </authorList>
    </citation>
    <scope>NUCLEOTIDE SEQUENCE [LARGE SCALE GENOMIC DNA]</scope>
    <source>
        <strain evidence="2 3">Pla2</strain>
    </source>
</reference>
<feature type="domain" description="AB hydrolase-1" evidence="1">
    <location>
        <begin position="71"/>
        <end position="112"/>
    </location>
</feature>
<accession>A0ABT6FGS1</accession>
<evidence type="ECO:0000313" key="3">
    <source>
        <dbReference type="Proteomes" id="UP001216907"/>
    </source>
</evidence>
<gene>
    <name evidence="2" type="ORF">PZE19_23685</name>
</gene>
<dbReference type="RefSeq" id="WP_277863074.1">
    <property type="nucleotide sequence ID" value="NZ_JARRAG010000002.1"/>
</dbReference>
<name>A0ABT6FGS1_9BACT</name>